<protein>
    <submittedName>
        <fullName evidence="1">Uncharacterized protein</fullName>
    </submittedName>
</protein>
<reference evidence="1" key="3">
    <citation type="submission" date="2025-09" db="UniProtKB">
        <authorList>
            <consortium name="Ensembl"/>
        </authorList>
    </citation>
    <scope>IDENTIFICATION</scope>
</reference>
<dbReference type="PANTHER" id="PTHR21705">
    <property type="entry name" value="RAI16 PROTEIN-RELATED"/>
    <property type="match status" value="1"/>
</dbReference>
<dbReference type="HOGENOM" id="CLU_007807_2_1_1"/>
<evidence type="ECO:0000313" key="2">
    <source>
        <dbReference type="Proteomes" id="UP000008144"/>
    </source>
</evidence>
<keyword evidence="2" id="KW-1185">Reference proteome</keyword>
<sequence length="452" mass="51374">MSWLKKKLTGRDNQNRVQTQPDVTQVCLEAFKSHWLQVNGVIEATTPHNAYDGSNNSFIDNITIDDVDIVRNLLEQMIYLLVEEQSSGQLMGPLLEYAITKNVFEKLYTWWNYSSSFKQDIMLNLMKIYEVLISQAQHSLLHHKQLVGPMLKLLSSNHQPRTEELDHHIVLLLNLLCVWVNRDPSLLLVFFNASESQGPANFFLFSNLIEYVHREGSVGQQARDALLLCMALSSENESVAEYIVNNSNFCPVLATGLSGLYSTLPRHMEVRADDWHCLQRSDWTDVTELTNFMNSFEFCNSVIEVAHPQVSEQLLDFVYNGFLVSVFGPSLHKTSAGEVVVTTAYLNLFLRSVTAPALMRCFLKFLLTHRHDSSLIINTLIQRIASNNRLALVSLSLIRTLVDLNCEDLMLQLVFSHLLPCQHILGSQRRAIRDVDLYNASASRFLALTPDA</sequence>
<dbReference type="Ensembl" id="ENSCINT00000004936.3">
    <property type="protein sequence ID" value="ENSCINP00000004936.3"/>
    <property type="gene ID" value="ENSCING00000002431.3"/>
</dbReference>
<organism evidence="1 2">
    <name type="scientific">Ciona intestinalis</name>
    <name type="common">Transparent sea squirt</name>
    <name type="synonym">Ascidia intestinalis</name>
    <dbReference type="NCBI Taxonomy" id="7719"/>
    <lineage>
        <taxon>Eukaryota</taxon>
        <taxon>Metazoa</taxon>
        <taxon>Chordata</taxon>
        <taxon>Tunicata</taxon>
        <taxon>Ascidiacea</taxon>
        <taxon>Phlebobranchia</taxon>
        <taxon>Cionidae</taxon>
        <taxon>Ciona</taxon>
    </lineage>
</organism>
<dbReference type="PANTHER" id="PTHR21705:SF11">
    <property type="entry name" value="FHIP FAMILY PROTEIN CG3558"/>
    <property type="match status" value="1"/>
</dbReference>
<proteinExistence type="predicted"/>
<dbReference type="GeneTree" id="ENSGT00950000182936"/>
<dbReference type="STRING" id="7719.ENSCINP00000004936"/>
<dbReference type="Proteomes" id="UP000008144">
    <property type="component" value="Unassembled WGS sequence"/>
</dbReference>
<dbReference type="OMA" id="PRHMEVR"/>
<dbReference type="InParanoid" id="F6QHD2"/>
<reference evidence="2" key="1">
    <citation type="journal article" date="2002" name="Science">
        <title>The draft genome of Ciona intestinalis: insights into chordate and vertebrate origins.</title>
        <authorList>
            <person name="Dehal P."/>
            <person name="Satou Y."/>
            <person name="Campbell R.K."/>
            <person name="Chapman J."/>
            <person name="Degnan B."/>
            <person name="De Tomaso A."/>
            <person name="Davidson B."/>
            <person name="Di Gregorio A."/>
            <person name="Gelpke M."/>
            <person name="Goodstein D.M."/>
            <person name="Harafuji N."/>
            <person name="Hastings K.E."/>
            <person name="Ho I."/>
            <person name="Hotta K."/>
            <person name="Huang W."/>
            <person name="Kawashima T."/>
            <person name="Lemaire P."/>
            <person name="Martinez D."/>
            <person name="Meinertzhagen I.A."/>
            <person name="Necula S."/>
            <person name="Nonaka M."/>
            <person name="Putnam N."/>
            <person name="Rash S."/>
            <person name="Saiga H."/>
            <person name="Satake M."/>
            <person name="Terry A."/>
            <person name="Yamada L."/>
            <person name="Wang H.G."/>
            <person name="Awazu S."/>
            <person name="Azumi K."/>
            <person name="Boore J."/>
            <person name="Branno M."/>
            <person name="Chin-Bow S."/>
            <person name="DeSantis R."/>
            <person name="Doyle S."/>
            <person name="Francino P."/>
            <person name="Keys D.N."/>
            <person name="Haga S."/>
            <person name="Hayashi H."/>
            <person name="Hino K."/>
            <person name="Imai K.S."/>
            <person name="Inaba K."/>
            <person name="Kano S."/>
            <person name="Kobayashi K."/>
            <person name="Kobayashi M."/>
            <person name="Lee B.I."/>
            <person name="Makabe K.W."/>
            <person name="Manohar C."/>
            <person name="Matassi G."/>
            <person name="Medina M."/>
            <person name="Mochizuki Y."/>
            <person name="Mount S."/>
            <person name="Morishita T."/>
            <person name="Miura S."/>
            <person name="Nakayama A."/>
            <person name="Nishizaka S."/>
            <person name="Nomoto H."/>
            <person name="Ohta F."/>
            <person name="Oishi K."/>
            <person name="Rigoutsos I."/>
            <person name="Sano M."/>
            <person name="Sasaki A."/>
            <person name="Sasakura Y."/>
            <person name="Shoguchi E."/>
            <person name="Shin-i T."/>
            <person name="Spagnuolo A."/>
            <person name="Stainier D."/>
            <person name="Suzuki M.M."/>
            <person name="Tassy O."/>
            <person name="Takatori N."/>
            <person name="Tokuoka M."/>
            <person name="Yagi K."/>
            <person name="Yoshizaki F."/>
            <person name="Wada S."/>
            <person name="Zhang C."/>
            <person name="Hyatt P.D."/>
            <person name="Larimer F."/>
            <person name="Detter C."/>
            <person name="Doggett N."/>
            <person name="Glavina T."/>
            <person name="Hawkins T."/>
            <person name="Richardson P."/>
            <person name="Lucas S."/>
            <person name="Kohara Y."/>
            <person name="Levine M."/>
            <person name="Satoh N."/>
            <person name="Rokhsar D.S."/>
        </authorList>
    </citation>
    <scope>NUCLEOTIDE SEQUENCE [LARGE SCALE GENOMIC DNA]</scope>
</reference>
<accession>F6QHD2</accession>
<name>F6QHD2_CIOIN</name>
<dbReference type="Pfam" id="PF10257">
    <property type="entry name" value="RAI16-like"/>
    <property type="match status" value="1"/>
</dbReference>
<reference evidence="1" key="2">
    <citation type="submission" date="2025-08" db="UniProtKB">
        <authorList>
            <consortium name="Ensembl"/>
        </authorList>
    </citation>
    <scope>IDENTIFICATION</scope>
</reference>
<evidence type="ECO:0000313" key="1">
    <source>
        <dbReference type="Ensembl" id="ENSCINP00000004936.3"/>
    </source>
</evidence>
<dbReference type="InterPro" id="IPR019384">
    <property type="entry name" value="FHIP"/>
</dbReference>
<dbReference type="AlphaFoldDB" id="F6QHD2"/>